<dbReference type="PANTHER" id="PTHR11079:SF190">
    <property type="entry name" value="CYTOSINE DEAMINASE"/>
    <property type="match status" value="1"/>
</dbReference>
<keyword evidence="8" id="KW-0378">Hydrolase</keyword>
<dbReference type="Pfam" id="PF00383">
    <property type="entry name" value="dCMP_cyt_deam_1"/>
    <property type="match status" value="1"/>
</dbReference>
<dbReference type="AlphaFoldDB" id="A0A0D7A8P1"/>
<evidence type="ECO:0000256" key="1">
    <source>
        <dbReference type="ARBA" id="ARBA00001947"/>
    </source>
</evidence>
<comment type="catalytic activity">
    <reaction evidence="11">
        <text>cytosine + H2O + H(+) = uracil + NH4(+)</text>
        <dbReference type="Rhea" id="RHEA:20605"/>
        <dbReference type="ChEBI" id="CHEBI:15377"/>
        <dbReference type="ChEBI" id="CHEBI:15378"/>
        <dbReference type="ChEBI" id="CHEBI:16040"/>
        <dbReference type="ChEBI" id="CHEBI:17568"/>
        <dbReference type="ChEBI" id="CHEBI:28938"/>
        <dbReference type="EC" id="3.5.4.1"/>
    </reaction>
</comment>
<evidence type="ECO:0000256" key="6">
    <source>
        <dbReference type="ARBA" id="ARBA00022490"/>
    </source>
</evidence>
<evidence type="ECO:0000259" key="17">
    <source>
        <dbReference type="PROSITE" id="PS51747"/>
    </source>
</evidence>
<dbReference type="GO" id="GO:0004131">
    <property type="term" value="F:cytosine deaminase activity"/>
    <property type="evidence" value="ECO:0007669"/>
    <property type="project" value="UniProtKB-EC"/>
</dbReference>
<dbReference type="OrthoDB" id="408702at2759"/>
<dbReference type="GO" id="GO:0008835">
    <property type="term" value="F:diaminohydroxyphosphoribosylaminopyrimidine deaminase activity"/>
    <property type="evidence" value="ECO:0007669"/>
    <property type="project" value="TreeGrafter"/>
</dbReference>
<accession>A0A0D7A8P1</accession>
<dbReference type="SUPFAM" id="SSF53927">
    <property type="entry name" value="Cytidine deaminase-like"/>
    <property type="match status" value="1"/>
</dbReference>
<dbReference type="InterPro" id="IPR002125">
    <property type="entry name" value="CMP_dCMP_dom"/>
</dbReference>
<proteinExistence type="inferred from homology"/>
<dbReference type="GO" id="GO:0019858">
    <property type="term" value="P:cytosine metabolic process"/>
    <property type="evidence" value="ECO:0007669"/>
    <property type="project" value="UniProtKB-ARBA"/>
</dbReference>
<evidence type="ECO:0000256" key="10">
    <source>
        <dbReference type="ARBA" id="ARBA00023242"/>
    </source>
</evidence>
<evidence type="ECO:0000256" key="13">
    <source>
        <dbReference type="ARBA" id="ARBA00060700"/>
    </source>
</evidence>
<dbReference type="Gene3D" id="3.40.140.10">
    <property type="entry name" value="Cytidine Deaminase, domain 2"/>
    <property type="match status" value="1"/>
</dbReference>
<organism evidence="18 19">
    <name type="scientific">Fistulina hepatica ATCC 64428</name>
    <dbReference type="NCBI Taxonomy" id="1128425"/>
    <lineage>
        <taxon>Eukaryota</taxon>
        <taxon>Fungi</taxon>
        <taxon>Dikarya</taxon>
        <taxon>Basidiomycota</taxon>
        <taxon>Agaricomycotina</taxon>
        <taxon>Agaricomycetes</taxon>
        <taxon>Agaricomycetidae</taxon>
        <taxon>Agaricales</taxon>
        <taxon>Fistulinaceae</taxon>
        <taxon>Fistulina</taxon>
    </lineage>
</organism>
<keyword evidence="6" id="KW-0963">Cytoplasm</keyword>
<evidence type="ECO:0000256" key="5">
    <source>
        <dbReference type="ARBA" id="ARBA00011738"/>
    </source>
</evidence>
<keyword evidence="9" id="KW-0862">Zinc</keyword>
<keyword evidence="19" id="KW-1185">Reference proteome</keyword>
<evidence type="ECO:0000313" key="18">
    <source>
        <dbReference type="EMBL" id="KIY47100.1"/>
    </source>
</evidence>
<comment type="subunit">
    <text evidence="5">Homodimer.</text>
</comment>
<evidence type="ECO:0000256" key="14">
    <source>
        <dbReference type="ARBA" id="ARBA00066550"/>
    </source>
</evidence>
<sequence length="151" mass="16464">MSEQEPGFIAALEEARRGFKEGGIPIGACLVAEDGDILGRGHNMRIQNCSAILHAEMAALDNAGRLPAKAYTGATMYTTLSPCDMCSGACLLYGIKRVVVGEHTTLHSTGEEYLKKRGVDVVVFDNAECKDLMEQFIRQKPDVWDEDIGIE</sequence>
<comment type="function">
    <text evidence="12">Catalyzes the hydrolytic deamination of cytosine to uracil or 5-methylcytosine to thymine. Is involved in the pyrimidine salvage pathway, which allows the cell to utilize cytosine for pyrimidine nucleotide synthesis.</text>
</comment>
<dbReference type="CDD" id="cd01285">
    <property type="entry name" value="nucleoside_deaminase"/>
    <property type="match status" value="1"/>
</dbReference>
<evidence type="ECO:0000256" key="7">
    <source>
        <dbReference type="ARBA" id="ARBA00022723"/>
    </source>
</evidence>
<dbReference type="EC" id="3.5.4.1" evidence="14"/>
<evidence type="ECO:0000313" key="19">
    <source>
        <dbReference type="Proteomes" id="UP000054144"/>
    </source>
</evidence>
<feature type="domain" description="CMP/dCMP-type deaminase" evidence="17">
    <location>
        <begin position="2"/>
        <end position="121"/>
    </location>
</feature>
<dbReference type="PROSITE" id="PS51747">
    <property type="entry name" value="CYT_DCMP_DEAMINASES_2"/>
    <property type="match status" value="1"/>
</dbReference>
<comment type="pathway">
    <text evidence="13">Pyrimidine metabolism; UMP biosynthesis via salvage pathway; uracil from cytosine: step 1/1.</text>
</comment>
<evidence type="ECO:0000256" key="16">
    <source>
        <dbReference type="ARBA" id="ARBA00084039"/>
    </source>
</evidence>
<evidence type="ECO:0000256" key="2">
    <source>
        <dbReference type="ARBA" id="ARBA00004123"/>
    </source>
</evidence>
<evidence type="ECO:0000256" key="12">
    <source>
        <dbReference type="ARBA" id="ARBA00056232"/>
    </source>
</evidence>
<dbReference type="Proteomes" id="UP000054144">
    <property type="component" value="Unassembled WGS sequence"/>
</dbReference>
<reference evidence="18 19" key="1">
    <citation type="journal article" date="2015" name="Fungal Genet. Biol.">
        <title>Evolution of novel wood decay mechanisms in Agaricales revealed by the genome sequences of Fistulina hepatica and Cylindrobasidium torrendii.</title>
        <authorList>
            <person name="Floudas D."/>
            <person name="Held B.W."/>
            <person name="Riley R."/>
            <person name="Nagy L.G."/>
            <person name="Koehler G."/>
            <person name="Ransdell A.S."/>
            <person name="Younus H."/>
            <person name="Chow J."/>
            <person name="Chiniquy J."/>
            <person name="Lipzen A."/>
            <person name="Tritt A."/>
            <person name="Sun H."/>
            <person name="Haridas S."/>
            <person name="LaButti K."/>
            <person name="Ohm R.A."/>
            <person name="Kues U."/>
            <person name="Blanchette R.A."/>
            <person name="Grigoriev I.V."/>
            <person name="Minto R.E."/>
            <person name="Hibbett D.S."/>
        </authorList>
    </citation>
    <scope>NUCLEOTIDE SEQUENCE [LARGE SCALE GENOMIC DNA]</scope>
    <source>
        <strain evidence="18 19">ATCC 64428</strain>
    </source>
</reference>
<dbReference type="InterPro" id="IPR016193">
    <property type="entry name" value="Cytidine_deaminase-like"/>
</dbReference>
<name>A0A0D7A8P1_9AGAR</name>
<gene>
    <name evidence="18" type="ORF">FISHEDRAFT_75011</name>
</gene>
<dbReference type="GO" id="GO:0046872">
    <property type="term" value="F:metal ion binding"/>
    <property type="evidence" value="ECO:0007669"/>
    <property type="project" value="UniProtKB-KW"/>
</dbReference>
<comment type="similarity">
    <text evidence="4">Belongs to the cytidine and deoxycytidylate deaminase family.</text>
</comment>
<evidence type="ECO:0000256" key="8">
    <source>
        <dbReference type="ARBA" id="ARBA00022801"/>
    </source>
</evidence>
<dbReference type="GO" id="GO:0005634">
    <property type="term" value="C:nucleus"/>
    <property type="evidence" value="ECO:0007669"/>
    <property type="project" value="UniProtKB-SubCell"/>
</dbReference>
<evidence type="ECO:0000256" key="4">
    <source>
        <dbReference type="ARBA" id="ARBA00006576"/>
    </source>
</evidence>
<evidence type="ECO:0000256" key="3">
    <source>
        <dbReference type="ARBA" id="ARBA00004496"/>
    </source>
</evidence>
<keyword evidence="10" id="KW-0539">Nucleus</keyword>
<dbReference type="FunFam" id="3.40.140.10:FF:000016">
    <property type="entry name" value="Cytosine deaminase"/>
    <property type="match status" value="1"/>
</dbReference>
<evidence type="ECO:0000256" key="15">
    <source>
        <dbReference type="ARBA" id="ARBA00074321"/>
    </source>
</evidence>
<comment type="subcellular location">
    <subcellularLocation>
        <location evidence="3">Cytoplasm</location>
    </subcellularLocation>
    <subcellularLocation>
        <location evidence="2">Nucleus</location>
    </subcellularLocation>
</comment>
<comment type="cofactor">
    <cofactor evidence="1">
        <name>Zn(2+)</name>
        <dbReference type="ChEBI" id="CHEBI:29105"/>
    </cofactor>
</comment>
<evidence type="ECO:0000256" key="11">
    <source>
        <dbReference type="ARBA" id="ARBA00050113"/>
    </source>
</evidence>
<dbReference type="GO" id="GO:0005737">
    <property type="term" value="C:cytoplasm"/>
    <property type="evidence" value="ECO:0007669"/>
    <property type="project" value="UniProtKB-SubCell"/>
</dbReference>
<dbReference type="EMBL" id="KN882013">
    <property type="protein sequence ID" value="KIY47100.1"/>
    <property type="molecule type" value="Genomic_DNA"/>
</dbReference>
<protein>
    <recommendedName>
        <fullName evidence="15">Cytosine deaminase</fullName>
        <ecNumber evidence="14">3.5.4.1</ecNumber>
    </recommendedName>
    <alternativeName>
        <fullName evidence="16">Cytosine aminohydrolase</fullName>
    </alternativeName>
</protein>
<dbReference type="PANTHER" id="PTHR11079">
    <property type="entry name" value="CYTOSINE DEAMINASE FAMILY MEMBER"/>
    <property type="match status" value="1"/>
</dbReference>
<evidence type="ECO:0000256" key="9">
    <source>
        <dbReference type="ARBA" id="ARBA00022833"/>
    </source>
</evidence>
<keyword evidence="7" id="KW-0479">Metal-binding</keyword>
<dbReference type="GO" id="GO:0008655">
    <property type="term" value="P:pyrimidine-containing compound salvage"/>
    <property type="evidence" value="ECO:0007669"/>
    <property type="project" value="TreeGrafter"/>
</dbReference>
<dbReference type="GO" id="GO:0046087">
    <property type="term" value="P:cytidine metabolic process"/>
    <property type="evidence" value="ECO:0007669"/>
    <property type="project" value="TreeGrafter"/>
</dbReference>